<dbReference type="PANTHER" id="PTHR43300:SF7">
    <property type="entry name" value="UDP-N-ACETYLBACILLOSAMINE N-ACETYLTRANSFERASE"/>
    <property type="match status" value="1"/>
</dbReference>
<name>A0ABW3KDH3_9BACT</name>
<dbReference type="PANTHER" id="PTHR43300">
    <property type="entry name" value="ACETYLTRANSFERASE"/>
    <property type="match status" value="1"/>
</dbReference>
<comment type="similarity">
    <text evidence="1">Belongs to the transferase hexapeptide repeat family.</text>
</comment>
<dbReference type="InterPro" id="IPR020019">
    <property type="entry name" value="AcTrfase_PglD-like"/>
</dbReference>
<dbReference type="CDD" id="cd03360">
    <property type="entry name" value="LbH_AT_putative"/>
    <property type="match status" value="1"/>
</dbReference>
<dbReference type="Pfam" id="PF00132">
    <property type="entry name" value="Hexapep"/>
    <property type="match status" value="1"/>
</dbReference>
<dbReference type="Gene3D" id="2.160.10.10">
    <property type="entry name" value="Hexapeptide repeat proteins"/>
    <property type="match status" value="1"/>
</dbReference>
<dbReference type="InterPro" id="IPR050179">
    <property type="entry name" value="Trans_hexapeptide_repeat"/>
</dbReference>
<proteinExistence type="inferred from homology"/>
<comment type="caution">
    <text evidence="3">The sequence shown here is derived from an EMBL/GenBank/DDBJ whole genome shotgun (WGS) entry which is preliminary data.</text>
</comment>
<gene>
    <name evidence="3" type="ORF">ACFQ21_27070</name>
</gene>
<dbReference type="Proteomes" id="UP001597112">
    <property type="component" value="Unassembled WGS sequence"/>
</dbReference>
<accession>A0ABW3KDH3</accession>
<feature type="domain" description="PglD N-terminal" evidence="2">
    <location>
        <begin position="5"/>
        <end position="74"/>
    </location>
</feature>
<dbReference type="NCBIfam" id="TIGR03570">
    <property type="entry name" value="NeuD_NnaD"/>
    <property type="match status" value="1"/>
</dbReference>
<evidence type="ECO:0000259" key="2">
    <source>
        <dbReference type="Pfam" id="PF17836"/>
    </source>
</evidence>
<evidence type="ECO:0000256" key="1">
    <source>
        <dbReference type="ARBA" id="ARBA00007274"/>
    </source>
</evidence>
<dbReference type="InterPro" id="IPR041561">
    <property type="entry name" value="PglD_N"/>
</dbReference>
<dbReference type="SUPFAM" id="SSF51161">
    <property type="entry name" value="Trimeric LpxA-like enzymes"/>
    <property type="match status" value="1"/>
</dbReference>
<dbReference type="InterPro" id="IPR011004">
    <property type="entry name" value="Trimer_LpxA-like_sf"/>
</dbReference>
<reference evidence="4" key="1">
    <citation type="journal article" date="2019" name="Int. J. Syst. Evol. Microbiol.">
        <title>The Global Catalogue of Microorganisms (GCM) 10K type strain sequencing project: providing services to taxonomists for standard genome sequencing and annotation.</title>
        <authorList>
            <consortium name="The Broad Institute Genomics Platform"/>
            <consortium name="The Broad Institute Genome Sequencing Center for Infectious Disease"/>
            <person name="Wu L."/>
            <person name="Ma J."/>
        </authorList>
    </citation>
    <scope>NUCLEOTIDE SEQUENCE [LARGE SCALE GENOMIC DNA]</scope>
    <source>
        <strain evidence="4">CCUG 58938</strain>
    </source>
</reference>
<dbReference type="EMBL" id="JBHTKA010000015">
    <property type="protein sequence ID" value="MFD1003017.1"/>
    <property type="molecule type" value="Genomic_DNA"/>
</dbReference>
<evidence type="ECO:0000313" key="4">
    <source>
        <dbReference type="Proteomes" id="UP001597112"/>
    </source>
</evidence>
<evidence type="ECO:0000313" key="3">
    <source>
        <dbReference type="EMBL" id="MFD1003017.1"/>
    </source>
</evidence>
<protein>
    <submittedName>
        <fullName evidence="3">Acetyltransferase</fullName>
    </submittedName>
</protein>
<organism evidence="3 4">
    <name type="scientific">Ohtaekwangia kribbensis</name>
    <dbReference type="NCBI Taxonomy" id="688913"/>
    <lineage>
        <taxon>Bacteria</taxon>
        <taxon>Pseudomonadati</taxon>
        <taxon>Bacteroidota</taxon>
        <taxon>Cytophagia</taxon>
        <taxon>Cytophagales</taxon>
        <taxon>Fulvivirgaceae</taxon>
        <taxon>Ohtaekwangia</taxon>
    </lineage>
</organism>
<dbReference type="RefSeq" id="WP_377585061.1">
    <property type="nucleotide sequence ID" value="NZ_JBHTKA010000015.1"/>
</dbReference>
<dbReference type="Gene3D" id="3.40.50.20">
    <property type="match status" value="1"/>
</dbReference>
<dbReference type="InterPro" id="IPR001451">
    <property type="entry name" value="Hexapep"/>
</dbReference>
<dbReference type="Pfam" id="PF17836">
    <property type="entry name" value="PglD_N"/>
    <property type="match status" value="1"/>
</dbReference>
<keyword evidence="4" id="KW-1185">Reference proteome</keyword>
<sequence length="204" mass="21343">METHKIILQGGGEHARVVLDSLLTLGHKVTALFDPKYSGDLFGVPQRGSYDPEFEPHAKAVVAIGNNAVRKRVAVVTKHTFTNVIHPSAIVSSFASLGTGNMLLQGSIVQAQCKLGNHVIINTGATIDHDCVIEDFVHIAPGAVLCGCVSIGEGSFIGAGSVIIPGKRVGAWATVGAGAVVIQDVPDYAVVVGNPARIIRYEKS</sequence>